<keyword evidence="5 10" id="KW-0812">Transmembrane</keyword>
<evidence type="ECO:0000313" key="12">
    <source>
        <dbReference type="EMBL" id="KAK3177944.1"/>
    </source>
</evidence>
<evidence type="ECO:0000256" key="2">
    <source>
        <dbReference type="ARBA" id="ARBA00004325"/>
    </source>
</evidence>
<keyword evidence="8 10" id="KW-0472">Membrane</keyword>
<evidence type="ECO:0000259" key="11">
    <source>
        <dbReference type="PROSITE" id="PS51503"/>
    </source>
</evidence>
<accession>A0AAD9ZF36</accession>
<dbReference type="InterPro" id="IPR050355">
    <property type="entry name" value="RCF1"/>
</dbReference>
<evidence type="ECO:0000256" key="7">
    <source>
        <dbReference type="ARBA" id="ARBA00023128"/>
    </source>
</evidence>
<dbReference type="EMBL" id="JASNWA010000003">
    <property type="protein sequence ID" value="KAK3177944.1"/>
    <property type="molecule type" value="Genomic_DNA"/>
</dbReference>
<name>A0AAD9ZF36_9LECA</name>
<protein>
    <recommendedName>
        <fullName evidence="11">HIG1 domain-containing protein</fullName>
    </recommendedName>
</protein>
<comment type="subunit">
    <text evidence="4">Associates with the respiratory chain complex III/complex IV supercomplex.</text>
</comment>
<organism evidence="12 13">
    <name type="scientific">Lepraria neglecta</name>
    <dbReference type="NCBI Taxonomy" id="209136"/>
    <lineage>
        <taxon>Eukaryota</taxon>
        <taxon>Fungi</taxon>
        <taxon>Dikarya</taxon>
        <taxon>Ascomycota</taxon>
        <taxon>Pezizomycotina</taxon>
        <taxon>Lecanoromycetes</taxon>
        <taxon>OSLEUM clade</taxon>
        <taxon>Lecanoromycetidae</taxon>
        <taxon>Lecanorales</taxon>
        <taxon>Lecanorineae</taxon>
        <taxon>Stereocaulaceae</taxon>
        <taxon>Lepraria</taxon>
    </lineage>
</organism>
<evidence type="ECO:0000256" key="9">
    <source>
        <dbReference type="SAM" id="MobiDB-lite"/>
    </source>
</evidence>
<evidence type="ECO:0000256" key="6">
    <source>
        <dbReference type="ARBA" id="ARBA00022989"/>
    </source>
</evidence>
<evidence type="ECO:0000256" key="4">
    <source>
        <dbReference type="ARBA" id="ARBA00011565"/>
    </source>
</evidence>
<dbReference type="GO" id="GO:0031966">
    <property type="term" value="C:mitochondrial membrane"/>
    <property type="evidence" value="ECO:0007669"/>
    <property type="project" value="UniProtKB-SubCell"/>
</dbReference>
<evidence type="ECO:0000256" key="5">
    <source>
        <dbReference type="ARBA" id="ARBA00022692"/>
    </source>
</evidence>
<feature type="transmembrane region" description="Helical" evidence="10">
    <location>
        <begin position="40"/>
        <end position="59"/>
    </location>
</feature>
<comment type="function">
    <text evidence="1">Cytochrome c oxidase subunit which plays a role in assembly of respiratory supercomplexes.</text>
</comment>
<sequence>MSDLPKLSDAPLPSSFDGDADFYEENRWQKFTRRLKEEPLIPFGVAITCWAFFGAARSIRRGASSKANQFFRYRLYAQSFTLVAMLGGSWYYNADRLKRKEFTDLIAKRKAQEKREAWIRELEARDLEDKEWREKLGKVRDAKREEAEKEALEETRRRDAKNDDGRGVIETVKGKLKDAKELEAARQTAEQEPDLATMARQRRQEMGKKQEMEKRKQQMAAEEAGYGKPRQIWGEGGGGLFGWKRIKKLFDAPDDEQAKSDKPEEK</sequence>
<evidence type="ECO:0000256" key="8">
    <source>
        <dbReference type="ARBA" id="ARBA00023136"/>
    </source>
</evidence>
<keyword evidence="6 10" id="KW-1133">Transmembrane helix</keyword>
<dbReference type="PANTHER" id="PTHR12297:SF3">
    <property type="entry name" value="HIG1 DOMAIN FAMILY MEMBER 1A"/>
    <property type="match status" value="1"/>
</dbReference>
<dbReference type="PROSITE" id="PS51503">
    <property type="entry name" value="HIG1"/>
    <property type="match status" value="1"/>
</dbReference>
<evidence type="ECO:0000256" key="10">
    <source>
        <dbReference type="SAM" id="Phobius"/>
    </source>
</evidence>
<dbReference type="AlphaFoldDB" id="A0AAD9ZF36"/>
<comment type="subcellular location">
    <subcellularLocation>
        <location evidence="2">Mitochondrion membrane</location>
    </subcellularLocation>
</comment>
<feature type="domain" description="HIG1" evidence="11">
    <location>
        <begin position="12"/>
        <end position="103"/>
    </location>
</feature>
<dbReference type="Proteomes" id="UP001276659">
    <property type="component" value="Unassembled WGS sequence"/>
</dbReference>
<dbReference type="Gene3D" id="6.10.140.1320">
    <property type="match status" value="1"/>
</dbReference>
<dbReference type="Pfam" id="PF04588">
    <property type="entry name" value="HIG_1_N"/>
    <property type="match status" value="1"/>
</dbReference>
<keyword evidence="7" id="KW-0496">Mitochondrion</keyword>
<dbReference type="GO" id="GO:0097250">
    <property type="term" value="P:mitochondrial respirasome assembly"/>
    <property type="evidence" value="ECO:0007669"/>
    <property type="project" value="TreeGrafter"/>
</dbReference>
<comment type="caution">
    <text evidence="12">The sequence shown here is derived from an EMBL/GenBank/DDBJ whole genome shotgun (WGS) entry which is preliminary data.</text>
</comment>
<dbReference type="PANTHER" id="PTHR12297">
    <property type="entry name" value="HYPOXIA-INDUCBILE GENE 1 HIG1 -RELATED"/>
    <property type="match status" value="1"/>
</dbReference>
<feature type="region of interest" description="Disordered" evidence="9">
    <location>
        <begin position="143"/>
        <end position="162"/>
    </location>
</feature>
<keyword evidence="13" id="KW-1185">Reference proteome</keyword>
<gene>
    <name evidence="12" type="ORF">OEA41_000076</name>
</gene>
<evidence type="ECO:0000256" key="1">
    <source>
        <dbReference type="ARBA" id="ARBA00002584"/>
    </source>
</evidence>
<dbReference type="InterPro" id="IPR007667">
    <property type="entry name" value="Hypoxia_induced_domain"/>
</dbReference>
<evidence type="ECO:0000313" key="13">
    <source>
        <dbReference type="Proteomes" id="UP001276659"/>
    </source>
</evidence>
<comment type="similarity">
    <text evidence="3">Belongs to the RCF1 family.</text>
</comment>
<feature type="transmembrane region" description="Helical" evidence="10">
    <location>
        <begin position="71"/>
        <end position="92"/>
    </location>
</feature>
<feature type="region of interest" description="Disordered" evidence="9">
    <location>
        <begin position="184"/>
        <end position="234"/>
    </location>
</feature>
<evidence type="ECO:0000256" key="3">
    <source>
        <dbReference type="ARBA" id="ARBA00009366"/>
    </source>
</evidence>
<proteinExistence type="inferred from homology"/>
<reference evidence="12" key="1">
    <citation type="submission" date="2022-11" db="EMBL/GenBank/DDBJ databases">
        <title>Chromosomal genome sequence assembly and mating type (MAT) locus characterization of the leprose asexual lichenized fungus Lepraria neglecta (Nyl.) Erichsen.</title>
        <authorList>
            <person name="Allen J.L."/>
            <person name="Pfeffer B."/>
        </authorList>
    </citation>
    <scope>NUCLEOTIDE SEQUENCE</scope>
    <source>
        <strain evidence="12">Allen 5258</strain>
    </source>
</reference>
<feature type="compositionally biased region" description="Basic and acidic residues" evidence="9">
    <location>
        <begin position="202"/>
        <end position="216"/>
    </location>
</feature>